<dbReference type="AlphaFoldDB" id="A0A8I3W099"/>
<dbReference type="SUPFAM" id="SSF57868">
    <property type="entry name" value="Metallothionein"/>
    <property type="match status" value="1"/>
</dbReference>
<dbReference type="InterPro" id="IPR023587">
    <property type="entry name" value="Metalthion_dom_sf_vert"/>
</dbReference>
<name>A0A8I3W099_CALJA</name>
<evidence type="ECO:0000313" key="6">
    <source>
        <dbReference type="Ensembl" id="ENSCJAP00000080440.1"/>
    </source>
</evidence>
<evidence type="ECO:0000256" key="5">
    <source>
        <dbReference type="SAM" id="MobiDB-lite"/>
    </source>
</evidence>
<comment type="similarity">
    <text evidence="2">Belongs to the metallothionein superfamily. Type 1 family.</text>
</comment>
<dbReference type="GO" id="GO:0071294">
    <property type="term" value="P:cellular response to zinc ion"/>
    <property type="evidence" value="ECO:0007669"/>
    <property type="project" value="TreeGrafter"/>
</dbReference>
<dbReference type="Pfam" id="PF00131">
    <property type="entry name" value="Metallothio"/>
    <property type="match status" value="1"/>
</dbReference>
<dbReference type="GO" id="GO:0006882">
    <property type="term" value="P:intracellular zinc ion homeostasis"/>
    <property type="evidence" value="ECO:0007669"/>
    <property type="project" value="TreeGrafter"/>
</dbReference>
<feature type="compositionally biased region" description="Basic residues" evidence="5">
    <location>
        <begin position="100"/>
        <end position="109"/>
    </location>
</feature>
<dbReference type="InterPro" id="IPR000006">
    <property type="entry name" value="Metalthion_vert"/>
</dbReference>
<dbReference type="GO" id="GO:0010273">
    <property type="term" value="P:detoxification of copper ion"/>
    <property type="evidence" value="ECO:0007669"/>
    <property type="project" value="TreeGrafter"/>
</dbReference>
<dbReference type="FunFam" id="4.10.10.10:FF:000001">
    <property type="entry name" value="Metallothionein"/>
    <property type="match status" value="1"/>
</dbReference>
<evidence type="ECO:0000313" key="7">
    <source>
        <dbReference type="Proteomes" id="UP000008225"/>
    </source>
</evidence>
<dbReference type="PROSITE" id="PS00203">
    <property type="entry name" value="METALLOTHIONEIN_VRT"/>
    <property type="match status" value="1"/>
</dbReference>
<proteinExistence type="inferred from homology"/>
<dbReference type="PANTHER" id="PTHR23299">
    <property type="entry name" value="METALLOTHIONEIN"/>
    <property type="match status" value="1"/>
</dbReference>
<feature type="region of interest" description="Disordered" evidence="5">
    <location>
        <begin position="27"/>
        <end position="65"/>
    </location>
</feature>
<sequence>MAGDEEKRMPHGWQELCTQFARNRTLPTLHSADPGTGAGSWGCTGTPGKAVPKRAGRRVGWRRSRRQGCVPGSRVVVGGRQSRGNWERLPGPPGHSPSRGSKRQRCRFGTKRDCAPSPAAAPSTAQDRGPLEICREGASARRGLCARPPFRTIKAARAVGLHRALHVPQSLSTSGFGSPASPQLEMDPNCSCATGGSCTCTSSCKCKECKCTSCKKSCCSCCPVGCAKCAQGCICKGASEKCSCCA</sequence>
<dbReference type="GeneTree" id="ENSGT00950000182967"/>
<keyword evidence="3" id="KW-0479">Metal-binding</keyword>
<feature type="region of interest" description="Disordered" evidence="5">
    <location>
        <begin position="77"/>
        <end position="128"/>
    </location>
</feature>
<comment type="function">
    <text evidence="1">Metallothioneins have a high content of cysteine residues that bind various heavy metals; these proteins are transcriptionally regulated by both heavy metals and glucocorticoids.</text>
</comment>
<dbReference type="InterPro" id="IPR017854">
    <property type="entry name" value="Metalthion_dom_sf"/>
</dbReference>
<reference evidence="6 7" key="1">
    <citation type="submission" date="2009-03" db="EMBL/GenBank/DDBJ databases">
        <authorList>
            <person name="Warren W."/>
            <person name="Ye L."/>
            <person name="Minx P."/>
            <person name="Worley K."/>
            <person name="Gibbs R."/>
            <person name="Wilson R.K."/>
        </authorList>
    </citation>
    <scope>NUCLEOTIDE SEQUENCE [LARGE SCALE GENOMIC DNA]</scope>
</reference>
<protein>
    <recommendedName>
        <fullName evidence="8">Metallothionein</fullName>
    </recommendedName>
</protein>
<evidence type="ECO:0000256" key="3">
    <source>
        <dbReference type="ARBA" id="ARBA00022723"/>
    </source>
</evidence>
<keyword evidence="7" id="KW-1185">Reference proteome</keyword>
<dbReference type="GO" id="GO:0071280">
    <property type="term" value="P:cellular response to copper ion"/>
    <property type="evidence" value="ECO:0007669"/>
    <property type="project" value="TreeGrafter"/>
</dbReference>
<evidence type="ECO:0000256" key="1">
    <source>
        <dbReference type="ARBA" id="ARBA00002597"/>
    </source>
</evidence>
<dbReference type="Gene3D" id="4.10.10.10">
    <property type="entry name" value="Metallothionein Isoform II"/>
    <property type="match status" value="1"/>
</dbReference>
<dbReference type="InterPro" id="IPR018064">
    <property type="entry name" value="Metalthion_vert_metal_BS"/>
</dbReference>
<evidence type="ECO:0000256" key="2">
    <source>
        <dbReference type="ARBA" id="ARBA00007283"/>
    </source>
</evidence>
<dbReference type="GO" id="GO:0005634">
    <property type="term" value="C:nucleus"/>
    <property type="evidence" value="ECO:0007669"/>
    <property type="project" value="TreeGrafter"/>
</dbReference>
<reference evidence="6" key="3">
    <citation type="submission" date="2025-09" db="UniProtKB">
        <authorList>
            <consortium name="Ensembl"/>
        </authorList>
    </citation>
    <scope>IDENTIFICATION</scope>
</reference>
<gene>
    <name evidence="6" type="primary">LOC103789437</name>
</gene>
<dbReference type="GO" id="GO:0046872">
    <property type="term" value="F:metal ion binding"/>
    <property type="evidence" value="ECO:0007669"/>
    <property type="project" value="UniProtKB-KW"/>
</dbReference>
<feature type="compositionally biased region" description="Low complexity" evidence="5">
    <location>
        <begin position="115"/>
        <end position="125"/>
    </location>
</feature>
<reference evidence="6" key="2">
    <citation type="submission" date="2025-08" db="UniProtKB">
        <authorList>
            <consortium name="Ensembl"/>
        </authorList>
    </citation>
    <scope>IDENTIFICATION</scope>
</reference>
<feature type="compositionally biased region" description="Basic residues" evidence="5">
    <location>
        <begin position="51"/>
        <end position="65"/>
    </location>
</feature>
<dbReference type="PRINTS" id="PR00860">
    <property type="entry name" value="MTVERTEBRATE"/>
</dbReference>
<dbReference type="Proteomes" id="UP000008225">
    <property type="component" value="Chromosome 20"/>
</dbReference>
<evidence type="ECO:0008006" key="8">
    <source>
        <dbReference type="Google" id="ProtNLM"/>
    </source>
</evidence>
<dbReference type="GO" id="GO:0071276">
    <property type="term" value="P:cellular response to cadmium ion"/>
    <property type="evidence" value="ECO:0007669"/>
    <property type="project" value="TreeGrafter"/>
</dbReference>
<accession>A0A8I3W099</accession>
<keyword evidence="4" id="KW-0480">Metal-thiolate cluster</keyword>
<dbReference type="PANTHER" id="PTHR23299:SF22">
    <property type="entry name" value="METALLOTHIONEIN-1G"/>
    <property type="match status" value="1"/>
</dbReference>
<organism evidence="6 7">
    <name type="scientific">Callithrix jacchus</name>
    <name type="common">White-tufted-ear marmoset</name>
    <name type="synonym">Simia Jacchus</name>
    <dbReference type="NCBI Taxonomy" id="9483"/>
    <lineage>
        <taxon>Eukaryota</taxon>
        <taxon>Metazoa</taxon>
        <taxon>Chordata</taxon>
        <taxon>Craniata</taxon>
        <taxon>Vertebrata</taxon>
        <taxon>Euteleostomi</taxon>
        <taxon>Mammalia</taxon>
        <taxon>Eutheria</taxon>
        <taxon>Euarchontoglires</taxon>
        <taxon>Primates</taxon>
        <taxon>Haplorrhini</taxon>
        <taxon>Platyrrhini</taxon>
        <taxon>Cebidae</taxon>
        <taxon>Callitrichinae</taxon>
        <taxon>Callithrix</taxon>
        <taxon>Callithrix</taxon>
    </lineage>
</organism>
<dbReference type="Ensembl" id="ENSCJAT00000123022.1">
    <property type="protein sequence ID" value="ENSCJAP00000080440.1"/>
    <property type="gene ID" value="ENSCJAG00000083624.1"/>
</dbReference>
<dbReference type="GO" id="GO:0005737">
    <property type="term" value="C:cytoplasm"/>
    <property type="evidence" value="ECO:0007669"/>
    <property type="project" value="TreeGrafter"/>
</dbReference>
<evidence type="ECO:0000256" key="4">
    <source>
        <dbReference type="ARBA" id="ARBA00022851"/>
    </source>
</evidence>